<sequence length="238" mass="26990">MSKWVKIVRVACDAGLRPRAGIRYLHSCGILMVSHPGQGSPSLSPVLMRKTNICPVMSPVPARTFLSKLPFGDKRKDYAERHLVGYSKEQMYAIVANVESYREFVPWCKRSRVTFRRPGFMRADLQVGFPPLVESYSSTVTLVEPHIVRATCTDGRLFNHLETEWRFGRGAPGHPESCTIEFSISFEFRSLLHSQMASMFFDEVVKQMVTAFLRRAAKMYGPQRGLPSGFVMDSVHQP</sequence>
<dbReference type="KEGG" id="pmrn:116948134"/>
<dbReference type="RefSeq" id="XP_032820433.1">
    <property type="nucleotide sequence ID" value="XM_032964542.1"/>
</dbReference>
<comment type="similarity">
    <text evidence="2">Belongs to the COQ10 family.</text>
</comment>
<feature type="domain" description="Coenzyme Q-binding protein COQ10 START" evidence="9">
    <location>
        <begin position="84"/>
        <end position="212"/>
    </location>
</feature>
<evidence type="ECO:0000313" key="10">
    <source>
        <dbReference type="Proteomes" id="UP001318040"/>
    </source>
</evidence>
<dbReference type="InterPro" id="IPR005031">
    <property type="entry name" value="COQ10_START"/>
</dbReference>
<dbReference type="PANTHER" id="PTHR12901:SF10">
    <property type="entry name" value="COENZYME Q-BINDING PROTEIN COQ10, MITOCHONDRIAL"/>
    <property type="match status" value="1"/>
</dbReference>
<dbReference type="CTD" id="80219"/>
<proteinExistence type="inferred from homology"/>
<dbReference type="InterPro" id="IPR044996">
    <property type="entry name" value="COQ10-like"/>
</dbReference>
<dbReference type="GO" id="GO:0005743">
    <property type="term" value="C:mitochondrial inner membrane"/>
    <property type="evidence" value="ECO:0007669"/>
    <property type="project" value="UniProtKB-SubCell"/>
</dbReference>
<keyword evidence="4" id="KW-0999">Mitochondrion inner membrane</keyword>
<evidence type="ECO:0000256" key="2">
    <source>
        <dbReference type="ARBA" id="ARBA00006885"/>
    </source>
</evidence>
<dbReference type="FunFam" id="3.30.530.20:FF:000002">
    <property type="entry name" value="Coenzyme Q-binding protein COQ10 homolog, mitochondrial"/>
    <property type="match status" value="1"/>
</dbReference>
<keyword evidence="6" id="KW-0496">Mitochondrion</keyword>
<evidence type="ECO:0000259" key="9">
    <source>
        <dbReference type="Pfam" id="PF03364"/>
    </source>
</evidence>
<evidence type="ECO:0000256" key="7">
    <source>
        <dbReference type="ARBA" id="ARBA00023136"/>
    </source>
</evidence>
<organism evidence="10 11">
    <name type="scientific">Petromyzon marinus</name>
    <name type="common">Sea lamprey</name>
    <dbReference type="NCBI Taxonomy" id="7757"/>
    <lineage>
        <taxon>Eukaryota</taxon>
        <taxon>Metazoa</taxon>
        <taxon>Chordata</taxon>
        <taxon>Craniata</taxon>
        <taxon>Vertebrata</taxon>
        <taxon>Cyclostomata</taxon>
        <taxon>Hyperoartia</taxon>
        <taxon>Petromyzontiformes</taxon>
        <taxon>Petromyzontidae</taxon>
        <taxon>Petromyzon</taxon>
    </lineage>
</organism>
<keyword evidence="10" id="KW-1185">Reference proteome</keyword>
<comment type="function">
    <text evidence="8">Required for the function of coenzyme Q in the respiratory chain. May serve as a chaperone or may be involved in the transport of Q6 from its site of synthesis to the catalytic sites of the respiratory complexes.</text>
</comment>
<dbReference type="GeneID" id="116948134"/>
<evidence type="ECO:0000256" key="5">
    <source>
        <dbReference type="ARBA" id="ARBA00022946"/>
    </source>
</evidence>
<evidence type="ECO:0000256" key="3">
    <source>
        <dbReference type="ARBA" id="ARBA00011814"/>
    </source>
</evidence>
<evidence type="ECO:0000256" key="6">
    <source>
        <dbReference type="ARBA" id="ARBA00023128"/>
    </source>
</evidence>
<dbReference type="InterPro" id="IPR023393">
    <property type="entry name" value="START-like_dom_sf"/>
</dbReference>
<evidence type="ECO:0000256" key="8">
    <source>
        <dbReference type="ARBA" id="ARBA00024947"/>
    </source>
</evidence>
<comment type="subcellular location">
    <subcellularLocation>
        <location evidence="1">Mitochondrion inner membrane</location>
        <topology evidence="1">Peripheral membrane protein</topology>
        <orientation evidence="1">Matrix side</orientation>
    </subcellularLocation>
</comment>
<dbReference type="GO" id="GO:0048039">
    <property type="term" value="F:ubiquinone binding"/>
    <property type="evidence" value="ECO:0007669"/>
    <property type="project" value="InterPro"/>
</dbReference>
<name>A0AAJ7X557_PETMA</name>
<keyword evidence="5" id="KW-0809">Transit peptide</keyword>
<dbReference type="PANTHER" id="PTHR12901">
    <property type="entry name" value="SPERM PROTEIN HOMOLOG"/>
    <property type="match status" value="1"/>
</dbReference>
<dbReference type="SUPFAM" id="SSF55961">
    <property type="entry name" value="Bet v1-like"/>
    <property type="match status" value="1"/>
</dbReference>
<gene>
    <name evidence="11" type="primary">COQ10B</name>
</gene>
<dbReference type="CDD" id="cd07813">
    <property type="entry name" value="COQ10p_like"/>
    <property type="match status" value="1"/>
</dbReference>
<dbReference type="GO" id="GO:0045333">
    <property type="term" value="P:cellular respiration"/>
    <property type="evidence" value="ECO:0007669"/>
    <property type="project" value="InterPro"/>
</dbReference>
<dbReference type="Gene3D" id="3.30.530.20">
    <property type="match status" value="1"/>
</dbReference>
<keyword evidence="7" id="KW-0472">Membrane</keyword>
<evidence type="ECO:0000256" key="4">
    <source>
        <dbReference type="ARBA" id="ARBA00022792"/>
    </source>
</evidence>
<protein>
    <submittedName>
        <fullName evidence="11">Coenzyme Q-binding protein COQ10 homolog B, mitochondrial</fullName>
    </submittedName>
</protein>
<dbReference type="AlphaFoldDB" id="A0AAJ7X557"/>
<reference evidence="11" key="1">
    <citation type="submission" date="2025-08" db="UniProtKB">
        <authorList>
            <consortium name="RefSeq"/>
        </authorList>
    </citation>
    <scope>IDENTIFICATION</scope>
    <source>
        <tissue evidence="11">Sperm</tissue>
    </source>
</reference>
<dbReference type="Proteomes" id="UP001318040">
    <property type="component" value="Chromosome 2"/>
</dbReference>
<accession>A0AAJ7X557</accession>
<evidence type="ECO:0000313" key="11">
    <source>
        <dbReference type="RefSeq" id="XP_032820433.1"/>
    </source>
</evidence>
<evidence type="ECO:0000256" key="1">
    <source>
        <dbReference type="ARBA" id="ARBA00004443"/>
    </source>
</evidence>
<comment type="subunit">
    <text evidence="3">Interacts with coenzyme Q.</text>
</comment>
<dbReference type="Pfam" id="PF03364">
    <property type="entry name" value="Polyketide_cyc"/>
    <property type="match status" value="1"/>
</dbReference>